<dbReference type="Gene3D" id="3.40.50.10710">
    <property type="entry name" value="Metallo-hydrolase/oxidoreductase"/>
    <property type="match status" value="1"/>
</dbReference>
<dbReference type="HAMAP" id="MF_01491">
    <property type="entry name" value="RNase_J_bact"/>
    <property type="match status" value="1"/>
</dbReference>
<gene>
    <name evidence="10" type="primary">rnj</name>
    <name evidence="15" type="ORF">Tfer_1969</name>
</gene>
<feature type="binding site" evidence="13">
    <location>
        <position position="442"/>
    </location>
    <ligand>
        <name>Ca(2+)</name>
        <dbReference type="ChEBI" id="CHEBI:29108"/>
    </ligand>
</feature>
<proteinExistence type="inferred from homology"/>
<evidence type="ECO:0000256" key="10">
    <source>
        <dbReference type="HAMAP-Rule" id="MF_01491"/>
    </source>
</evidence>
<dbReference type="Gene3D" id="3.60.15.10">
    <property type="entry name" value="Ribonuclease Z/Hydroxyacylglutathione hydrolase-like"/>
    <property type="match status" value="1"/>
</dbReference>
<dbReference type="SUPFAM" id="SSF56281">
    <property type="entry name" value="Metallo-hydrolase/oxidoreductase"/>
    <property type="match status" value="1"/>
</dbReference>
<dbReference type="Gene3D" id="3.10.20.580">
    <property type="match status" value="1"/>
</dbReference>
<dbReference type="GO" id="GO:0008270">
    <property type="term" value="F:zinc ion binding"/>
    <property type="evidence" value="ECO:0007669"/>
    <property type="project" value="InterPro"/>
</dbReference>
<keyword evidence="8 10" id="KW-0269">Exonuclease</keyword>
<dbReference type="GO" id="GO:0005737">
    <property type="term" value="C:cytoplasm"/>
    <property type="evidence" value="ECO:0007669"/>
    <property type="project" value="UniProtKB-SubCell"/>
</dbReference>
<name>A0A0L6W182_9FIRM</name>
<dbReference type="AlphaFoldDB" id="A0A0L6W182"/>
<evidence type="ECO:0000256" key="9">
    <source>
        <dbReference type="ARBA" id="ARBA00022884"/>
    </source>
</evidence>
<keyword evidence="3 10" id="KW-0540">Nuclease</keyword>
<dbReference type="InterPro" id="IPR036866">
    <property type="entry name" value="RibonucZ/Hydroxyglut_hydro"/>
</dbReference>
<feature type="binding site" evidence="13">
    <location>
        <position position="162"/>
    </location>
    <ligand>
        <name>Zn(2+)</name>
        <dbReference type="ChEBI" id="CHEBI:29105"/>
        <label>1</label>
        <note>catalytic</note>
    </ligand>
</feature>
<dbReference type="InterPro" id="IPR041636">
    <property type="entry name" value="RNase_J_C"/>
</dbReference>
<dbReference type="RefSeq" id="WP_013120276.1">
    <property type="nucleotide sequence ID" value="NZ_LGTE01000013.1"/>
</dbReference>
<comment type="function">
    <text evidence="10">An RNase that has 5'-3' exonuclease and possibly endonuclease activity. Involved in maturation of rRNA and in some organisms also mRNA maturation and/or decay.</text>
</comment>
<comment type="subunit">
    <text evidence="10">Homodimer, may be a subunit of the RNA degradosome.</text>
</comment>
<dbReference type="EC" id="3.1.-.-" evidence="10"/>
<evidence type="ECO:0000256" key="8">
    <source>
        <dbReference type="ARBA" id="ARBA00022839"/>
    </source>
</evidence>
<evidence type="ECO:0000256" key="12">
    <source>
        <dbReference type="PIRSR" id="PIRSR004803-2"/>
    </source>
</evidence>
<feature type="binding site" evidence="13">
    <location>
        <position position="47"/>
    </location>
    <ligand>
        <name>Ca(2+)</name>
        <dbReference type="ChEBI" id="CHEBI:29108"/>
    </ligand>
</feature>
<dbReference type="PIRSF" id="PIRSF004803">
    <property type="entry name" value="RnjA"/>
    <property type="match status" value="1"/>
</dbReference>
<keyword evidence="5 10" id="KW-0255">Endonuclease</keyword>
<comment type="similarity">
    <text evidence="10">Belongs to the metallo-beta-lactamase superfamily. RNA-metabolizing metallo-beta-lactamase-like family. Bacterial RNase J subfamily.</text>
</comment>
<dbReference type="InterPro" id="IPR030854">
    <property type="entry name" value="RNase_J_bac"/>
</dbReference>
<dbReference type="PANTHER" id="PTHR43694:SF1">
    <property type="entry name" value="RIBONUCLEASE J"/>
    <property type="match status" value="1"/>
</dbReference>
<sequence>MAKELKLNLIPLGGLGEIGKNMMVVKYGENILVIDSGLMFPEEEMLGIDVVIPDITYLLENKDIVRGIVLTHGHEDHIGALPYILKDLDVPVYGTKLTLGLLQGKLKENNMSNCVTLVTVKPRDVVDIGPFKVEFIRVSHSIPDAVAIAIHTPVGTVLHTGDFKLDQTPVDGDVTDFHRIAELGQKGVLVLLSDSTNVERPGYTMSERVVGATFDETFRMAKDRIIIATFASNVHRLQQAISTAYKYGRKVAIVGRSMLNVVSIASELGYIKFPEDILVDLDEINRLPSNQVTILTTGSQGEPMSALTRMALNDHRQVEIIPGDTVIISATPIPGNEKLVARTIDHLFKQGANVIYESFSGIHVSGHPSQEELKMMINLVKPKFFVPVHGEYRHLIKHAQLAVDMGIPSSNVFVAENGHVLEFSRHRGRISGRVTAGKVLVDGLGVGDVGNIVLRDRKQLSQDGILIVVVTIEKETGGVVAGPDIVSRGFVYVRESEKLMEEAKEKVKLALEKCEEKGITEWASIKSNVRDAIGKYLYEKTRRRPMILPIIMEV</sequence>
<dbReference type="GO" id="GO:0003723">
    <property type="term" value="F:RNA binding"/>
    <property type="evidence" value="ECO:0007669"/>
    <property type="project" value="UniProtKB-UniRule"/>
</dbReference>
<reference evidence="16" key="1">
    <citation type="submission" date="2015-07" db="EMBL/GenBank/DDBJ databases">
        <title>Complete Genome of Thermincola ferriacetica strain Z-0001T.</title>
        <authorList>
            <person name="Lusk B."/>
            <person name="Badalamenti J.P."/>
            <person name="Parameswaran P."/>
            <person name="Bond D.R."/>
            <person name="Torres C.I."/>
        </authorList>
    </citation>
    <scope>NUCLEOTIDE SEQUENCE [LARGE SCALE GENOMIC DNA]</scope>
    <source>
        <strain evidence="16">Z-0001</strain>
    </source>
</reference>
<feature type="binding site" evidence="13">
    <location>
        <position position="49"/>
    </location>
    <ligand>
        <name>Ca(2+)</name>
        <dbReference type="ChEBI" id="CHEBI:29108"/>
    </ligand>
</feature>
<feature type="binding site" evidence="12">
    <location>
        <begin position="231"/>
        <end position="233"/>
    </location>
    <ligand>
        <name>substrate</name>
    </ligand>
</feature>
<comment type="cofactor">
    <cofactor evidence="13">
        <name>Zn(2+)</name>
        <dbReference type="ChEBI" id="CHEBI:29105"/>
    </cofactor>
    <text evidence="13">Binds 2 Zn(2+) ions per subunit. It is not clear if Zn(2+) or Mg(2+) is physiologically important.</text>
</comment>
<dbReference type="InterPro" id="IPR004613">
    <property type="entry name" value="RNase_J"/>
</dbReference>
<dbReference type="GO" id="GO:0006364">
    <property type="term" value="P:rRNA processing"/>
    <property type="evidence" value="ECO:0007669"/>
    <property type="project" value="UniProtKB-UniRule"/>
</dbReference>
<feature type="binding site" evidence="13">
    <location>
        <position position="77"/>
    </location>
    <ligand>
        <name>Zn(2+)</name>
        <dbReference type="ChEBI" id="CHEBI:29105"/>
        <label>1</label>
        <note>catalytic</note>
    </ligand>
</feature>
<keyword evidence="13" id="KW-0106">Calcium</keyword>
<dbReference type="SMART" id="SM00849">
    <property type="entry name" value="Lactamase_B"/>
    <property type="match status" value="1"/>
</dbReference>
<keyword evidence="10" id="KW-0698">rRNA processing</keyword>
<keyword evidence="2 10" id="KW-0963">Cytoplasm</keyword>
<organism evidence="15 16">
    <name type="scientific">Thermincola ferriacetica</name>
    <dbReference type="NCBI Taxonomy" id="281456"/>
    <lineage>
        <taxon>Bacteria</taxon>
        <taxon>Bacillati</taxon>
        <taxon>Bacillota</taxon>
        <taxon>Clostridia</taxon>
        <taxon>Eubacteriales</taxon>
        <taxon>Thermincolaceae</taxon>
        <taxon>Thermincola</taxon>
    </lineage>
</organism>
<dbReference type="NCBIfam" id="TIGR00649">
    <property type="entry name" value="MG423"/>
    <property type="match status" value="1"/>
</dbReference>
<dbReference type="InterPro" id="IPR042173">
    <property type="entry name" value="RNase_J_2"/>
</dbReference>
<dbReference type="Pfam" id="PF00753">
    <property type="entry name" value="Lactamase_B"/>
    <property type="match status" value="1"/>
</dbReference>
<dbReference type="PANTHER" id="PTHR43694">
    <property type="entry name" value="RIBONUCLEASE J"/>
    <property type="match status" value="1"/>
</dbReference>
<comment type="subcellular location">
    <subcellularLocation>
        <location evidence="1 10">Cytoplasm</location>
    </subcellularLocation>
</comment>
<dbReference type="Pfam" id="PF07521">
    <property type="entry name" value="RMMBL"/>
    <property type="match status" value="1"/>
</dbReference>
<keyword evidence="7 13" id="KW-0862">Zinc</keyword>
<evidence type="ECO:0000256" key="1">
    <source>
        <dbReference type="ARBA" id="ARBA00004496"/>
    </source>
</evidence>
<evidence type="ECO:0000256" key="13">
    <source>
        <dbReference type="PIRSR" id="PIRSR004803-3"/>
    </source>
</evidence>
<dbReference type="InterPro" id="IPR055132">
    <property type="entry name" value="RNase_J_b_CASP"/>
</dbReference>
<evidence type="ECO:0000313" key="16">
    <source>
        <dbReference type="Proteomes" id="UP000037175"/>
    </source>
</evidence>
<feature type="binding site" evidence="13">
    <location>
        <position position="74"/>
    </location>
    <ligand>
        <name>Zn(2+)</name>
        <dbReference type="ChEBI" id="CHEBI:29105"/>
        <label>1</label>
        <note>catalytic</note>
    </ligand>
</feature>
<dbReference type="EMBL" id="LGTE01000013">
    <property type="protein sequence ID" value="KNZ69332.1"/>
    <property type="molecule type" value="Genomic_DNA"/>
</dbReference>
<feature type="active site" description="Proton acceptor" evidence="11">
    <location>
        <position position="367"/>
    </location>
</feature>
<dbReference type="InterPro" id="IPR011108">
    <property type="entry name" value="RMMBL"/>
</dbReference>
<keyword evidence="6 10" id="KW-0378">Hydrolase</keyword>
<feature type="binding site" evidence="13">
    <location>
        <position position="72"/>
    </location>
    <ligand>
        <name>Zn(2+)</name>
        <dbReference type="ChEBI" id="CHEBI:29105"/>
        <label>1</label>
        <note>catalytic</note>
    </ligand>
</feature>
<evidence type="ECO:0000256" key="4">
    <source>
        <dbReference type="ARBA" id="ARBA00022723"/>
    </source>
</evidence>
<keyword evidence="16" id="KW-1185">Reference proteome</keyword>
<feature type="active site" description="Proton donor" evidence="11">
    <location>
        <position position="194"/>
    </location>
</feature>
<feature type="binding site" evidence="13">
    <location>
        <position position="76"/>
    </location>
    <ligand>
        <name>Zn(2+)</name>
        <dbReference type="ChEBI" id="CHEBI:29105"/>
        <label>1</label>
        <note>catalytic</note>
    </ligand>
</feature>
<evidence type="ECO:0000256" key="5">
    <source>
        <dbReference type="ARBA" id="ARBA00022759"/>
    </source>
</evidence>
<feature type="binding site" evidence="10 12">
    <location>
        <begin position="363"/>
        <end position="367"/>
    </location>
    <ligand>
        <name>substrate</name>
    </ligand>
</feature>
<comment type="caution">
    <text evidence="15">The sequence shown here is derived from an EMBL/GenBank/DDBJ whole genome shotgun (WGS) entry which is preliminary data.</text>
</comment>
<evidence type="ECO:0000256" key="2">
    <source>
        <dbReference type="ARBA" id="ARBA00022490"/>
    </source>
</evidence>
<dbReference type="Proteomes" id="UP000037175">
    <property type="component" value="Unassembled WGS sequence"/>
</dbReference>
<dbReference type="GO" id="GO:0004521">
    <property type="term" value="F:RNA endonuclease activity"/>
    <property type="evidence" value="ECO:0007669"/>
    <property type="project" value="UniProtKB-UniRule"/>
</dbReference>
<accession>A0A0L6W182</accession>
<feature type="binding site" evidence="13">
    <location>
        <position position="140"/>
    </location>
    <ligand>
        <name>Zn(2+)</name>
        <dbReference type="ChEBI" id="CHEBI:29105"/>
        <label>1</label>
        <note>catalytic</note>
    </ligand>
</feature>
<comment type="cofactor">
    <cofactor evidence="13">
        <name>Ca(2+)</name>
        <dbReference type="ChEBI" id="CHEBI:29108"/>
    </cofactor>
    <text evidence="13">Binds 1 Ca(2+) cation per subunit. Seen in 1 crystal structure, it is not clear if it is physiologically important.</text>
</comment>
<evidence type="ECO:0000259" key="14">
    <source>
        <dbReference type="SMART" id="SM00849"/>
    </source>
</evidence>
<dbReference type="Pfam" id="PF22505">
    <property type="entry name" value="RNase_J_b_CASP"/>
    <property type="match status" value="1"/>
</dbReference>
<dbReference type="FunFam" id="3.10.20.580:FF:000001">
    <property type="entry name" value="Ribonuclease J"/>
    <property type="match status" value="1"/>
</dbReference>
<keyword evidence="9 10" id="KW-0694">RNA-binding</keyword>
<evidence type="ECO:0000256" key="7">
    <source>
        <dbReference type="ARBA" id="ARBA00022833"/>
    </source>
</evidence>
<evidence type="ECO:0000256" key="3">
    <source>
        <dbReference type="ARBA" id="ARBA00022722"/>
    </source>
</evidence>
<protein>
    <recommendedName>
        <fullName evidence="10">Ribonuclease J</fullName>
        <shortName evidence="10">RNase J</shortName>
        <ecNumber evidence="10">3.1.-.-</ecNumber>
    </recommendedName>
</protein>
<feature type="binding site" evidence="13">
    <location>
        <position position="389"/>
    </location>
    <ligand>
        <name>Zn(2+)</name>
        <dbReference type="ChEBI" id="CHEBI:29105"/>
        <label>1</label>
        <note>catalytic</note>
    </ligand>
</feature>
<dbReference type="GO" id="GO:0004534">
    <property type="term" value="F:5'-3' RNA exonuclease activity"/>
    <property type="evidence" value="ECO:0007669"/>
    <property type="project" value="UniProtKB-UniRule"/>
</dbReference>
<dbReference type="PATRIC" id="fig|281456.6.peg.2066"/>
<dbReference type="CDD" id="cd07714">
    <property type="entry name" value="RNaseJ_MBL-fold"/>
    <property type="match status" value="1"/>
</dbReference>
<keyword evidence="4 13" id="KW-0479">Metal-binding</keyword>
<dbReference type="InterPro" id="IPR001279">
    <property type="entry name" value="Metallo-B-lactamas"/>
</dbReference>
<evidence type="ECO:0000256" key="6">
    <source>
        <dbReference type="ARBA" id="ARBA00022801"/>
    </source>
</evidence>
<dbReference type="Pfam" id="PF17770">
    <property type="entry name" value="RNase_J_C"/>
    <property type="match status" value="1"/>
</dbReference>
<feature type="domain" description="Metallo-beta-lactamase" evidence="14">
    <location>
        <begin position="19"/>
        <end position="214"/>
    </location>
</feature>
<evidence type="ECO:0000256" key="11">
    <source>
        <dbReference type="PIRSR" id="PIRSR004803-1"/>
    </source>
</evidence>
<evidence type="ECO:0000313" key="15">
    <source>
        <dbReference type="EMBL" id="KNZ69332.1"/>
    </source>
</evidence>